<keyword evidence="4" id="KW-0862">Zinc</keyword>
<evidence type="ECO:0000256" key="1">
    <source>
        <dbReference type="ARBA" id="ARBA00022723"/>
    </source>
</evidence>
<sequence length="192" mass="21541">MSDCPEMRRDVEQGTGICFKCGSTEHAINKCNVKLAPGNYGPDKLVPPDRQPSRLPADIRQSNNQFFPSENLVENYPEPIFYAPGEFPFAKCFICGETGHLSRACPDNPRGLYPNGGCCKQCGSVEHLKRDCPEFQKQQGISSITLGRITEAWSIEAEETRDLQNTEHNTEQRVKPVKQAPQTKKIVKIVKF</sequence>
<feature type="domain" description="CCHC-type" evidence="6">
    <location>
        <begin position="119"/>
        <end position="134"/>
    </location>
</feature>
<dbReference type="InterPro" id="IPR042246">
    <property type="entry name" value="ZCCHC9"/>
</dbReference>
<dbReference type="SMART" id="SM00343">
    <property type="entry name" value="ZnF_C2HC"/>
    <property type="match status" value="3"/>
</dbReference>
<dbReference type="FunFam" id="4.10.60.10:FF:000091">
    <property type="entry name" value="Zinc finger CCHC-type-containing 9"/>
    <property type="match status" value="1"/>
</dbReference>
<name>A0A9D4KGK7_DREPO</name>
<dbReference type="InterPro" id="IPR036875">
    <property type="entry name" value="Znf_CCHC_sf"/>
</dbReference>
<dbReference type="GO" id="GO:0008270">
    <property type="term" value="F:zinc ion binding"/>
    <property type="evidence" value="ECO:0007669"/>
    <property type="project" value="UniProtKB-KW"/>
</dbReference>
<protein>
    <recommendedName>
        <fullName evidence="6">CCHC-type domain-containing protein</fullName>
    </recommendedName>
</protein>
<reference evidence="7" key="2">
    <citation type="submission" date="2020-11" db="EMBL/GenBank/DDBJ databases">
        <authorList>
            <person name="McCartney M.A."/>
            <person name="Auch B."/>
            <person name="Kono T."/>
            <person name="Mallez S."/>
            <person name="Becker A."/>
            <person name="Gohl D.M."/>
            <person name="Silverstein K.A.T."/>
            <person name="Koren S."/>
            <person name="Bechman K.B."/>
            <person name="Herman A."/>
            <person name="Abrahante J.E."/>
            <person name="Garbe J."/>
        </authorList>
    </citation>
    <scope>NUCLEOTIDE SEQUENCE</scope>
    <source>
        <strain evidence="7">Duluth1</strain>
        <tissue evidence="7">Whole animal</tissue>
    </source>
</reference>
<reference evidence="7" key="1">
    <citation type="journal article" date="2019" name="bioRxiv">
        <title>The Genome of the Zebra Mussel, Dreissena polymorpha: A Resource for Invasive Species Research.</title>
        <authorList>
            <person name="McCartney M.A."/>
            <person name="Auch B."/>
            <person name="Kono T."/>
            <person name="Mallez S."/>
            <person name="Zhang Y."/>
            <person name="Obille A."/>
            <person name="Becker A."/>
            <person name="Abrahante J.E."/>
            <person name="Garbe J."/>
            <person name="Badalamenti J.P."/>
            <person name="Herman A."/>
            <person name="Mangelson H."/>
            <person name="Liachko I."/>
            <person name="Sullivan S."/>
            <person name="Sone E.D."/>
            <person name="Koren S."/>
            <person name="Silverstein K.A.T."/>
            <person name="Beckman K.B."/>
            <person name="Gohl D.M."/>
        </authorList>
    </citation>
    <scope>NUCLEOTIDE SEQUENCE</scope>
    <source>
        <strain evidence="7">Duluth1</strain>
        <tissue evidence="7">Whole animal</tissue>
    </source>
</reference>
<accession>A0A9D4KGK7</accession>
<evidence type="ECO:0000313" key="8">
    <source>
        <dbReference type="Proteomes" id="UP000828390"/>
    </source>
</evidence>
<keyword evidence="1" id="KW-0479">Metal-binding</keyword>
<evidence type="ECO:0000259" key="6">
    <source>
        <dbReference type="PROSITE" id="PS50158"/>
    </source>
</evidence>
<evidence type="ECO:0000313" key="7">
    <source>
        <dbReference type="EMBL" id="KAH3839510.1"/>
    </source>
</evidence>
<dbReference type="Gene3D" id="4.10.60.10">
    <property type="entry name" value="Zinc finger, CCHC-type"/>
    <property type="match status" value="1"/>
</dbReference>
<keyword evidence="8" id="KW-1185">Reference proteome</keyword>
<comment type="caution">
    <text evidence="7">The sequence shown here is derived from an EMBL/GenBank/DDBJ whole genome shotgun (WGS) entry which is preliminary data.</text>
</comment>
<feature type="domain" description="CCHC-type" evidence="6">
    <location>
        <begin position="91"/>
        <end position="107"/>
    </location>
</feature>
<organism evidence="7 8">
    <name type="scientific">Dreissena polymorpha</name>
    <name type="common">Zebra mussel</name>
    <name type="synonym">Mytilus polymorpha</name>
    <dbReference type="NCBI Taxonomy" id="45954"/>
    <lineage>
        <taxon>Eukaryota</taxon>
        <taxon>Metazoa</taxon>
        <taxon>Spiralia</taxon>
        <taxon>Lophotrochozoa</taxon>
        <taxon>Mollusca</taxon>
        <taxon>Bivalvia</taxon>
        <taxon>Autobranchia</taxon>
        <taxon>Heteroconchia</taxon>
        <taxon>Euheterodonta</taxon>
        <taxon>Imparidentia</taxon>
        <taxon>Neoheterodontei</taxon>
        <taxon>Myida</taxon>
        <taxon>Dreissenoidea</taxon>
        <taxon>Dreissenidae</taxon>
        <taxon>Dreissena</taxon>
    </lineage>
</organism>
<dbReference type="InterPro" id="IPR001878">
    <property type="entry name" value="Znf_CCHC"/>
</dbReference>
<evidence type="ECO:0000256" key="5">
    <source>
        <dbReference type="PROSITE-ProRule" id="PRU00047"/>
    </source>
</evidence>
<dbReference type="GO" id="GO:0005730">
    <property type="term" value="C:nucleolus"/>
    <property type="evidence" value="ECO:0007669"/>
    <property type="project" value="TreeGrafter"/>
</dbReference>
<dbReference type="EMBL" id="JAIWYP010000004">
    <property type="protein sequence ID" value="KAH3839510.1"/>
    <property type="molecule type" value="Genomic_DNA"/>
</dbReference>
<dbReference type="Pfam" id="PF00098">
    <property type="entry name" value="zf-CCHC"/>
    <property type="match status" value="2"/>
</dbReference>
<proteinExistence type="predicted"/>
<evidence type="ECO:0000256" key="2">
    <source>
        <dbReference type="ARBA" id="ARBA00022737"/>
    </source>
</evidence>
<dbReference type="PROSITE" id="PS50158">
    <property type="entry name" value="ZF_CCHC"/>
    <property type="match status" value="2"/>
</dbReference>
<evidence type="ECO:0000256" key="3">
    <source>
        <dbReference type="ARBA" id="ARBA00022771"/>
    </source>
</evidence>
<evidence type="ECO:0000256" key="4">
    <source>
        <dbReference type="ARBA" id="ARBA00022833"/>
    </source>
</evidence>
<keyword evidence="3 5" id="KW-0863">Zinc-finger</keyword>
<dbReference type="AlphaFoldDB" id="A0A9D4KGK7"/>
<dbReference type="PANTHER" id="PTHR46242:SF1">
    <property type="entry name" value="ZINC FINGER CCHC DOMAIN-CONTAINING PROTEIN 9"/>
    <property type="match status" value="1"/>
</dbReference>
<keyword evidence="2" id="KW-0677">Repeat</keyword>
<dbReference type="SUPFAM" id="SSF57756">
    <property type="entry name" value="Retrovirus zinc finger-like domains"/>
    <property type="match status" value="1"/>
</dbReference>
<dbReference type="PANTHER" id="PTHR46242">
    <property type="entry name" value="ZINC FINGER CCHC DOMAIN-CONTAINING PROTEIN 9 ZCCHC9"/>
    <property type="match status" value="1"/>
</dbReference>
<dbReference type="Proteomes" id="UP000828390">
    <property type="component" value="Unassembled WGS sequence"/>
</dbReference>
<dbReference type="GO" id="GO:0003676">
    <property type="term" value="F:nucleic acid binding"/>
    <property type="evidence" value="ECO:0007669"/>
    <property type="project" value="InterPro"/>
</dbReference>
<gene>
    <name evidence="7" type="ORF">DPMN_112941</name>
</gene>